<keyword evidence="6" id="KW-1071">Ligand-gated ion channel</keyword>
<keyword evidence="6" id="KW-0472">Membrane</keyword>
<comment type="caution">
    <text evidence="9">The sequence shown here is derived from an EMBL/GenBank/DDBJ whole genome shotgun (WGS) entry which is preliminary data.</text>
</comment>
<proteinExistence type="inferred from homology"/>
<feature type="non-terminal residue" evidence="9">
    <location>
        <position position="1390"/>
    </location>
</feature>
<comment type="subunit">
    <text evidence="6">Homotetramer.</text>
</comment>
<dbReference type="InterPro" id="IPR035910">
    <property type="entry name" value="RyR/IP3R_RIH_dom_sf"/>
</dbReference>
<evidence type="ECO:0000256" key="5">
    <source>
        <dbReference type="ARBA" id="ARBA00023170"/>
    </source>
</evidence>
<dbReference type="Pfam" id="PF01365">
    <property type="entry name" value="RYDR_ITPR"/>
    <property type="match status" value="2"/>
</dbReference>
<organism evidence="9 10">
    <name type="scientific">Sinanodonta woodiana</name>
    <name type="common">Chinese pond mussel</name>
    <name type="synonym">Anodonta woodiana</name>
    <dbReference type="NCBI Taxonomy" id="1069815"/>
    <lineage>
        <taxon>Eukaryota</taxon>
        <taxon>Metazoa</taxon>
        <taxon>Spiralia</taxon>
        <taxon>Lophotrochozoa</taxon>
        <taxon>Mollusca</taxon>
        <taxon>Bivalvia</taxon>
        <taxon>Autobranchia</taxon>
        <taxon>Heteroconchia</taxon>
        <taxon>Palaeoheterodonta</taxon>
        <taxon>Unionida</taxon>
        <taxon>Unionoidea</taxon>
        <taxon>Unionidae</taxon>
        <taxon>Unioninae</taxon>
        <taxon>Sinanodonta</taxon>
    </lineage>
</organism>
<dbReference type="Gene3D" id="2.80.10.50">
    <property type="match status" value="2"/>
</dbReference>
<dbReference type="InterPro" id="IPR000493">
    <property type="entry name" value="InsP3_rcpt"/>
</dbReference>
<keyword evidence="6" id="KW-0256">Endoplasmic reticulum</keyword>
<comment type="function">
    <text evidence="6">Receptor for inositol 1,4,5-trisphosphate, a second messenger that mediates the release of intracellular calcium.</text>
</comment>
<keyword evidence="5 6" id="KW-0675">Receptor</keyword>
<dbReference type="SUPFAM" id="SSF48371">
    <property type="entry name" value="ARM repeat"/>
    <property type="match status" value="1"/>
</dbReference>
<dbReference type="GO" id="GO:0070679">
    <property type="term" value="F:inositol 1,4,5 trisphosphate binding"/>
    <property type="evidence" value="ECO:0007669"/>
    <property type="project" value="UniProtKB-UniRule"/>
</dbReference>
<dbReference type="InterPro" id="IPR036300">
    <property type="entry name" value="MIR_dom_sf"/>
</dbReference>
<evidence type="ECO:0000256" key="6">
    <source>
        <dbReference type="RuleBase" id="RU368044"/>
    </source>
</evidence>
<evidence type="ECO:0000256" key="4">
    <source>
        <dbReference type="ARBA" id="ARBA00022837"/>
    </source>
</evidence>
<keyword evidence="6" id="KW-0407">Ion channel</keyword>
<name>A0ABD3UFE2_SINWO</name>
<keyword evidence="10" id="KW-1185">Reference proteome</keyword>
<keyword evidence="2 6" id="KW-0107">Calcium channel</keyword>
<evidence type="ECO:0000313" key="9">
    <source>
        <dbReference type="EMBL" id="KAL3848254.1"/>
    </source>
</evidence>
<dbReference type="GO" id="GO:0051209">
    <property type="term" value="P:release of sequestered calcium ion into cytosol"/>
    <property type="evidence" value="ECO:0007669"/>
    <property type="project" value="UniProtKB-UniRule"/>
</dbReference>
<dbReference type="PANTHER" id="PTHR13715">
    <property type="entry name" value="RYANODINE RECEPTOR AND IP3 RECEPTOR"/>
    <property type="match status" value="1"/>
</dbReference>
<dbReference type="GO" id="GO:0005220">
    <property type="term" value="F:inositol 1,4,5-trisphosphate-gated calcium channel activity"/>
    <property type="evidence" value="ECO:0007669"/>
    <property type="project" value="UniProtKB-UniRule"/>
</dbReference>
<dbReference type="Pfam" id="PF08709">
    <property type="entry name" value="Ins145_P3_rec"/>
    <property type="match status" value="1"/>
</dbReference>
<keyword evidence="4 6" id="KW-0106">Calcium</keyword>
<dbReference type="PROSITE" id="PS50919">
    <property type="entry name" value="MIR"/>
    <property type="match status" value="1"/>
</dbReference>
<evidence type="ECO:0000259" key="8">
    <source>
        <dbReference type="PROSITE" id="PS50919"/>
    </source>
</evidence>
<dbReference type="PANTHER" id="PTHR13715:SF99">
    <property type="entry name" value="INOSITOL 1,4,5-TRISPHOSPHATE RECEPTOR-LIKE PROTEIN A"/>
    <property type="match status" value="1"/>
</dbReference>
<evidence type="ECO:0000313" key="10">
    <source>
        <dbReference type="Proteomes" id="UP001634394"/>
    </source>
</evidence>
<keyword evidence="6" id="KW-0406">Ion transport</keyword>
<evidence type="ECO:0000256" key="7">
    <source>
        <dbReference type="SAM" id="MobiDB-lite"/>
    </source>
</evidence>
<dbReference type="InterPro" id="IPR000699">
    <property type="entry name" value="RIH_dom"/>
</dbReference>
<gene>
    <name evidence="9" type="ORF">ACJMK2_019123</name>
</gene>
<dbReference type="CDD" id="cd23280">
    <property type="entry name" value="beta-trefoil_MIR_itr-1-like"/>
    <property type="match status" value="1"/>
</dbReference>
<dbReference type="InterPro" id="IPR015925">
    <property type="entry name" value="Ryanodine_IP3_receptor"/>
</dbReference>
<dbReference type="InterPro" id="IPR016093">
    <property type="entry name" value="MIR_motif"/>
</dbReference>
<dbReference type="SUPFAM" id="SSF100909">
    <property type="entry name" value="IP3 receptor type 1 binding core, domain 2"/>
    <property type="match status" value="2"/>
</dbReference>
<keyword evidence="6" id="KW-0813">Transport</keyword>
<accession>A0ABD3UFE2</accession>
<evidence type="ECO:0000256" key="3">
    <source>
        <dbReference type="ARBA" id="ARBA00022737"/>
    </source>
</evidence>
<dbReference type="PRINTS" id="PR00779">
    <property type="entry name" value="INSP3RECEPTR"/>
</dbReference>
<evidence type="ECO:0000256" key="2">
    <source>
        <dbReference type="ARBA" id="ARBA00022673"/>
    </source>
</evidence>
<comment type="subcellular location">
    <subcellularLocation>
        <location evidence="6">Endoplasmic reticulum membrane</location>
        <topology evidence="6">Multi-pass membrane protein</topology>
    </subcellularLocation>
</comment>
<comment type="similarity">
    <text evidence="6">Belongs to the InsP3 receptor family.</text>
</comment>
<sequence>MSIGTQQYVQYCVVEHVFAFEICVANRYKFNKKYRKLKAKLEKDETNPNLSRDVHQAQKAANAEDEDNELQQRTHQGKNLLYGQIIQLRHLFTNKYIHVSTSTSITENSNMAVELQSYNAKHAQFKIMPMYKVKAEGVVVHADDQIVFESVECKGQYLHVSEKRLRKVSVYDQSHELNISVHQSGFIVCKKYKPVPDDDKKVKAGDVIRFYHNEIEAYLVAEGLFNYELTEDVHLRMRPVDQSKPKTMFPSSSAITYWEIELQESPVRGGALKWEQQCKLVHLCTRRYLSVDQSGKVTLVSDQLDPRAVFCLHPMIRKYRSSQETKSQGSKSLSSLKWSSAELKMLSATEDKQKGSIFTVQLVDKEHVQAFHFMAGMVPFLQKLLLTDKKEKYKLDAFMAYKASMALKEMKNFMVRDGEPVKSRQKLIRNLKIVDLMVNILKIPVKGPDQDYVWKIFVDVYDALSTCLLGNSQKTKLYIARYIDNFVKQFDIKEMKIGQNAVHMVTEIIRDNHKIVDRITHDNIDHFVELLQSEKHYSYLDLLMVLCVCDGVSITENQKYITDVWLTKGIKGSVFFTQFGESIGYENGVVYVSTNGKDWDELKEFAEENKDKDEYMFLEHQLELFGFLCHGNNRESVEAITQQLNYLSWEGAFVCLKNEELPDLLRARYCDLIIKMFVDTSDNHYQVGRVKLSYIYKHLDKEENEEDIGSLSEIHTQLRDWSLEFIEQNCNMVATNIGKNILTKQVLRLLHYLVSFGMYSNLSDIIKLAEPLTKLLDGRDKMTSPNNEGKEAKDEVQIMPALPGMSTQESVQNSQIKERFQKSPETKALVDARLQAIEVLDLFFDILFRKRLQKFISMFREIYDKTKNLSEGVPVLGCLTEEPFDLNINKDVASTALRQLGDILQETSFLMPITVEIILDLSKYDYDDMVRKSMHLLNRYYSVHSDLFKNALQSQVLVSDASVKVFKSMNKRLRVLRRLSTFRLVDAEARKLCDILDNLMHMCHLEGDEGEPHRINQNILYHNGVLENTLTVLSQDFDSQHAGLQRVFQKAFILLKMMARGNVTVQGHLFNHLDMLLSKAAAVQEMAEALTEVFKGNHSACLKIMQNQVKKIMSLVAEHKSDAPQFLDLLYTFVKCDKLDLPLKRNQDLVMTYFVQFRADVANLIENDEKEREAILTSTKIPEFIYLISFVDLLAACAEGENKFAVSVCQTVLKISELLKILNNPSISDNWKRPFLRFFLWVYLNPATGMSERWAGDITHDSSIWEFINSLKDILKMVIEYAHNNGEIVKQLLKRSPGKSDQSTDQRDTVQGSLHYLFDSVMPFLQVFCQTYYQQDSAKFPLEPGYLDALARNFKTFLEVIKPLISTESQMKTLIICFRTLVSSSTLKAE</sequence>
<dbReference type="InterPro" id="IPR014821">
    <property type="entry name" value="Ins145_P3_rcpt"/>
</dbReference>
<dbReference type="Gene3D" id="1.25.10.30">
    <property type="entry name" value="IP3 receptor type 1 binding core, RIH domain"/>
    <property type="match status" value="1"/>
</dbReference>
<feature type="domain" description="MIR" evidence="8">
    <location>
        <begin position="77"/>
        <end position="130"/>
    </location>
</feature>
<feature type="region of interest" description="Disordered" evidence="7">
    <location>
        <begin position="42"/>
        <end position="73"/>
    </location>
</feature>
<feature type="compositionally biased region" description="Basic and acidic residues" evidence="7">
    <location>
        <begin position="42"/>
        <end position="56"/>
    </location>
</feature>
<evidence type="ECO:0000256" key="1">
    <source>
        <dbReference type="ARBA" id="ARBA00022568"/>
    </source>
</evidence>
<dbReference type="SUPFAM" id="SSF82109">
    <property type="entry name" value="MIR domain"/>
    <property type="match status" value="2"/>
</dbReference>
<dbReference type="EMBL" id="JBJQND010000016">
    <property type="protein sequence ID" value="KAL3848254.1"/>
    <property type="molecule type" value="Genomic_DNA"/>
</dbReference>
<protein>
    <recommendedName>
        <fullName evidence="6">Inositol 1,4,5-trisphosphate receptor</fullName>
    </recommendedName>
</protein>
<comment type="domain">
    <text evidence="6">The receptor contains a calcium channel in its C-terminal extremity. Its large N-terminal cytoplasmic region has the ligand-binding site in the N-terminus and modulatory sites in the middle portion immediately upstream of the channel region.</text>
</comment>
<dbReference type="Pfam" id="PF02815">
    <property type="entry name" value="MIR"/>
    <property type="match status" value="1"/>
</dbReference>
<keyword evidence="1 6" id="KW-0109">Calcium transport</keyword>
<keyword evidence="3" id="KW-0677">Repeat</keyword>
<reference evidence="9 10" key="1">
    <citation type="submission" date="2024-11" db="EMBL/GenBank/DDBJ databases">
        <title>Chromosome-level genome assembly of the freshwater bivalve Anodonta woodiana.</title>
        <authorList>
            <person name="Chen X."/>
        </authorList>
    </citation>
    <scope>NUCLEOTIDE SEQUENCE [LARGE SCALE GENOMIC DNA]</scope>
    <source>
        <strain evidence="9">MN2024</strain>
        <tissue evidence="9">Gills</tissue>
    </source>
</reference>
<dbReference type="GO" id="GO:0005789">
    <property type="term" value="C:endoplasmic reticulum membrane"/>
    <property type="evidence" value="ECO:0007669"/>
    <property type="project" value="UniProtKB-SubCell"/>
</dbReference>
<dbReference type="Proteomes" id="UP001634394">
    <property type="component" value="Unassembled WGS sequence"/>
</dbReference>
<dbReference type="InterPro" id="IPR016024">
    <property type="entry name" value="ARM-type_fold"/>
</dbReference>